<comment type="caution">
    <text evidence="1">The sequence shown here is derived from an EMBL/GenBank/DDBJ whole genome shotgun (WGS) entry which is preliminary data.</text>
</comment>
<proteinExistence type="predicted"/>
<protein>
    <submittedName>
        <fullName evidence="1">Uncharacterized protein</fullName>
    </submittedName>
</protein>
<sequence length="327" mass="38136">MLSLPFEVQLDVLKCLKFEQLFSFKQTNFYYRNLIEKYEGELARIDTLSIGRQLRNTHKIVELEPVVSDFALNGQLMKKWKAAIAESVPLFLRGHDDFVGDFVVQMEKTENKKPVYILHLPNIPKTVEELIIVRFWLEQLFNCAFENAIFMSTFNPTMINLLFDDYKAISFQFNIQTVSIRTSNATFENSLKFGLNRFAIYEFFGIFKYEDISEQQTSILFNIIANEGKKLPHVFFGYCDTSRLYDLIIKYITTSKDFSKMVPTICLLYNSLENFKLNVNAKCSVTKQINGCNSTIYLIVNIYNPKTKFLLYKNEKPASVVIKKLEE</sequence>
<reference evidence="1" key="1">
    <citation type="submission" date="2023-11" db="EMBL/GenBank/DDBJ databases">
        <authorList>
            <person name="Poullet M."/>
        </authorList>
    </citation>
    <scope>NUCLEOTIDE SEQUENCE</scope>
    <source>
        <strain evidence="1">E1834</strain>
    </source>
</reference>
<dbReference type="EMBL" id="CAVMJV010000088">
    <property type="protein sequence ID" value="CAK5091445.1"/>
    <property type="molecule type" value="Genomic_DNA"/>
</dbReference>
<accession>A0ACB1AIV0</accession>
<organism evidence="1 2">
    <name type="scientific">Meloidogyne enterolobii</name>
    <name type="common">Root-knot nematode worm</name>
    <name type="synonym">Meloidogyne mayaguensis</name>
    <dbReference type="NCBI Taxonomy" id="390850"/>
    <lineage>
        <taxon>Eukaryota</taxon>
        <taxon>Metazoa</taxon>
        <taxon>Ecdysozoa</taxon>
        <taxon>Nematoda</taxon>
        <taxon>Chromadorea</taxon>
        <taxon>Rhabditida</taxon>
        <taxon>Tylenchina</taxon>
        <taxon>Tylenchomorpha</taxon>
        <taxon>Tylenchoidea</taxon>
        <taxon>Meloidogynidae</taxon>
        <taxon>Meloidogyninae</taxon>
        <taxon>Meloidogyne</taxon>
    </lineage>
</organism>
<keyword evidence="2" id="KW-1185">Reference proteome</keyword>
<evidence type="ECO:0000313" key="2">
    <source>
        <dbReference type="Proteomes" id="UP001497535"/>
    </source>
</evidence>
<name>A0ACB1AIV0_MELEN</name>
<evidence type="ECO:0000313" key="1">
    <source>
        <dbReference type="EMBL" id="CAK5091445.1"/>
    </source>
</evidence>
<gene>
    <name evidence="1" type="ORF">MENTE1834_LOCUS39285</name>
</gene>
<dbReference type="Proteomes" id="UP001497535">
    <property type="component" value="Unassembled WGS sequence"/>
</dbReference>